<feature type="region of interest" description="Disordered" evidence="3">
    <location>
        <begin position="64"/>
        <end position="92"/>
    </location>
</feature>
<dbReference type="PANTHER" id="PTHR12411">
    <property type="entry name" value="CYSTEINE PROTEASE FAMILY C1-RELATED"/>
    <property type="match status" value="1"/>
</dbReference>
<comment type="similarity">
    <text evidence="1">Belongs to the peptidase C1 family.</text>
</comment>
<dbReference type="SUPFAM" id="SSF54001">
    <property type="entry name" value="Cysteine proteinases"/>
    <property type="match status" value="1"/>
</dbReference>
<feature type="domain" description="Peptidase C1A papain C-terminal" evidence="4">
    <location>
        <begin position="2"/>
        <end position="55"/>
    </location>
</feature>
<evidence type="ECO:0000259" key="4">
    <source>
        <dbReference type="Pfam" id="PF00112"/>
    </source>
</evidence>
<dbReference type="Pfam" id="PF00112">
    <property type="entry name" value="Peptidase_C1"/>
    <property type="match status" value="1"/>
</dbReference>
<protein>
    <submittedName>
        <fullName evidence="5">Xylem cysteine proteinase 1</fullName>
    </submittedName>
</protein>
<evidence type="ECO:0000256" key="3">
    <source>
        <dbReference type="SAM" id="MobiDB-lite"/>
    </source>
</evidence>
<name>M8CC15_AEGTA</name>
<proteinExistence type="inferred from homology"/>
<dbReference type="GO" id="GO:0008234">
    <property type="term" value="F:cysteine-type peptidase activity"/>
    <property type="evidence" value="ECO:0007669"/>
    <property type="project" value="InterPro"/>
</dbReference>
<dbReference type="InterPro" id="IPR013128">
    <property type="entry name" value="Peptidase_C1A"/>
</dbReference>
<reference evidence="5" key="1">
    <citation type="submission" date="2015-06" db="UniProtKB">
        <authorList>
            <consortium name="EnsemblPlants"/>
        </authorList>
    </citation>
    <scope>IDENTIFICATION</scope>
</reference>
<dbReference type="InterPro" id="IPR000668">
    <property type="entry name" value="Peptidase_C1A_C"/>
</dbReference>
<sequence length="92" mass="10186">MTLVKNQGKCGSCWAYSTVVVVEGMNQIMIGRLESLSDQELMDCDNTFDHGCGGGPHGLRLRLHRGRGEPGDPHLMEEGNYKEKQVGTWHGE</sequence>
<dbReference type="GO" id="GO:0006508">
    <property type="term" value="P:proteolysis"/>
    <property type="evidence" value="ECO:0007669"/>
    <property type="project" value="InterPro"/>
</dbReference>
<dbReference type="EnsemblPlants" id="EMT12648">
    <property type="protein sequence ID" value="EMT12648"/>
    <property type="gene ID" value="F775_00724"/>
</dbReference>
<dbReference type="InterPro" id="IPR000169">
    <property type="entry name" value="Pept_cys_AS"/>
</dbReference>
<accession>M8CC15</accession>
<evidence type="ECO:0000313" key="5">
    <source>
        <dbReference type="EnsemblPlants" id="EMT12648"/>
    </source>
</evidence>
<dbReference type="Gene3D" id="3.90.70.10">
    <property type="entry name" value="Cysteine proteinases"/>
    <property type="match status" value="1"/>
</dbReference>
<keyword evidence="2" id="KW-0732">Signal</keyword>
<organism evidence="5">
    <name type="scientific">Aegilops tauschii</name>
    <name type="common">Tausch's goatgrass</name>
    <name type="synonym">Aegilops squarrosa</name>
    <dbReference type="NCBI Taxonomy" id="37682"/>
    <lineage>
        <taxon>Eukaryota</taxon>
        <taxon>Viridiplantae</taxon>
        <taxon>Streptophyta</taxon>
        <taxon>Embryophyta</taxon>
        <taxon>Tracheophyta</taxon>
        <taxon>Spermatophyta</taxon>
        <taxon>Magnoliopsida</taxon>
        <taxon>Liliopsida</taxon>
        <taxon>Poales</taxon>
        <taxon>Poaceae</taxon>
        <taxon>BOP clade</taxon>
        <taxon>Pooideae</taxon>
        <taxon>Triticodae</taxon>
        <taxon>Triticeae</taxon>
        <taxon>Triticinae</taxon>
        <taxon>Aegilops</taxon>
    </lineage>
</organism>
<evidence type="ECO:0000256" key="2">
    <source>
        <dbReference type="ARBA" id="ARBA00022729"/>
    </source>
</evidence>
<dbReference type="AlphaFoldDB" id="M8CC15"/>
<evidence type="ECO:0000256" key="1">
    <source>
        <dbReference type="ARBA" id="ARBA00008455"/>
    </source>
</evidence>
<dbReference type="InterPro" id="IPR038765">
    <property type="entry name" value="Papain-like_cys_pep_sf"/>
</dbReference>
<feature type="compositionally biased region" description="Basic and acidic residues" evidence="3">
    <location>
        <begin position="66"/>
        <end position="92"/>
    </location>
</feature>
<dbReference type="PROSITE" id="PS00139">
    <property type="entry name" value="THIOL_PROTEASE_CYS"/>
    <property type="match status" value="1"/>
</dbReference>
<dbReference type="ExpressionAtlas" id="M8CC15">
    <property type="expression patterns" value="baseline"/>
</dbReference>